<name>A0AAD3H197_9STRA</name>
<dbReference type="InterPro" id="IPR003961">
    <property type="entry name" value="FN3_dom"/>
</dbReference>
<feature type="compositionally biased region" description="Low complexity" evidence="2">
    <location>
        <begin position="1013"/>
        <end position="1028"/>
    </location>
</feature>
<feature type="region of interest" description="Disordered" evidence="2">
    <location>
        <begin position="1490"/>
        <end position="1535"/>
    </location>
</feature>
<feature type="transmembrane region" description="Helical" evidence="3">
    <location>
        <begin position="3766"/>
        <end position="3786"/>
    </location>
</feature>
<evidence type="ECO:0000256" key="2">
    <source>
        <dbReference type="SAM" id="MobiDB-lite"/>
    </source>
</evidence>
<keyword evidence="3" id="KW-1133">Transmembrane helix</keyword>
<protein>
    <recommendedName>
        <fullName evidence="6">Apple domain-containing protein</fullName>
    </recommendedName>
</protein>
<keyword evidence="5" id="KW-1185">Reference proteome</keyword>
<feature type="region of interest" description="Disordered" evidence="2">
    <location>
        <begin position="826"/>
        <end position="856"/>
    </location>
</feature>
<gene>
    <name evidence="4" type="ORF">CTEN210_03129</name>
</gene>
<evidence type="ECO:0000313" key="5">
    <source>
        <dbReference type="Proteomes" id="UP001054902"/>
    </source>
</evidence>
<dbReference type="CDD" id="cd00063">
    <property type="entry name" value="FN3"/>
    <property type="match status" value="1"/>
</dbReference>
<evidence type="ECO:0000313" key="4">
    <source>
        <dbReference type="EMBL" id="GFH46655.1"/>
    </source>
</evidence>
<evidence type="ECO:0000256" key="1">
    <source>
        <dbReference type="SAM" id="Coils"/>
    </source>
</evidence>
<proteinExistence type="predicted"/>
<feature type="compositionally biased region" description="Low complexity" evidence="2">
    <location>
        <begin position="1490"/>
        <end position="1505"/>
    </location>
</feature>
<dbReference type="EMBL" id="BLLK01000022">
    <property type="protein sequence ID" value="GFH46655.1"/>
    <property type="molecule type" value="Genomic_DNA"/>
</dbReference>
<sequence length="3793" mass="416135">MMNTAIKVSPEKQNKMKPSYLEVALVQPTKSKHSNSAASPVVLGSTRVASNSHNCKDTKNLEKYIKKSDAVVFYPREQNKLLRDDKIILHNDALRLNKEDKKDQVDILQNAECIGVAKTSSAAIPAKRTMKSDDAKVLLVAALKLTDIQQHDQVDRKNDKKTISSCSDSMSKETTSPSSDSESKETTSPSSDSESKETASPSSVFKNHKKILEKESWEDVSSTTTTRLEDHSSEKELYHSKDSILFQRTQSIAKKRKTMVMFQKIPAFLLLFSFILASTSSCEAFVFKKGHVGSSSKEAKMERSMLEEDSGGETNNGDEIPIVEIEVQASSSDSTANLKLGKAQRIMKKFQYFSPALCFDPDADNQSLHILKRLESQSLLSCQESCVRLCTAFQYDAKNEECVLLQGDLNKDTMIHLDEVSGDNHQVTCAIAEDVESLASTTTPNIDHKESISTLNGKLSGSFCYESKTQKEKDQIVETLEAILNAEVMEKRQEGSSVSVSILSDTCASDENDEKEDVPDVSKFLLLQLEIFAEKKNEDIDWLTVLNSKVKSLSIGLSLTNLAVAGDEKDDMDISSLTLTTDSFMIQSSYNFDNSSSGEWCLQPEKLEAGSYLQMSPCDSITDFSQWFFLDSDKTLRLSALPSLCVLSKYKNARGDKYSSKKLVIDDCGSRLFRFSFEDGTVKAIDYGKRNSKSGTSSSSWLLGVKPEEALDGIYLFNSDKAIDNKSLSLWQKIHATNSPSTSPSMIPSTVPSDAPSSVPSECVDEEGWTVGGESKFQNMTCSDIDAKPEYWCELLQGISDTQNFGKGINEACCLCHGSTFKTTYPSLTPSSKPSVSQSPTLHAYPSSEPSSQPSVCLDEPGWHIKATMDDGRDVQVTCEWFGDNVNLCEQFKDCEYNAKTPALACCICGGGDHQSVAPSTSPSSQPSSEPSFQPSVSSKPSDEPSVVPTYSSSSPSVSIQPSGFPSMKFGATFDGEPCNYDRECKERPLFDAALGKQKLCELLERRIGTEAPSFVPSVLPSVTSPPSNIVPDAYEPDKYGKGQGKSAKSTKSPSAMPSSLPSSLPSKVPSAMPSRMPSSSPSSLPSSEPSDTPSKTPSSEPSMEPSLNPSSEPSLLPSSSPSDSPSSEPSFQPSVSQIPSAAPTSLPTSEPSFQPSVSLEPSLEPTPQRQSGTCENKICVAEDLKVKIGDDDVFASFVGSYGNGIGDGTYDQDYDGGVVVGPPTAISLFGNAWKAYKLPTPFQVTVESELKFDFRMFTEAEGHAICVDKDINEDTFGGQKRRCFMIGGTQYDDWDHVEKIDIGNIKQERYKICEPETNIVIKLRDLYLASFEEINYIAFIQDNDDNSMHGESAFENIILSNVDGGDDVQFTGGWKGLGTSCYLEFQGLDVAISRLDWHQKSAVLRGRSMGSKLQIRECPKTIQEICTGIVSSKPTLKQQLDDLTCNWYGDSIVEEDLGGTGNDVRSIAVISDGTTVVGYPDHVFAVPSAAPSSIPSDTPSAAPSQFPSKAPTKFPSKAPTKLPTTTRRRLSEDENGEDHFGHVIVFKTDGKHTNNWEDNTEDIYGPSEDVGFGSSVALSKDGTYLAIASTTNNFEIPGTGTVTGSVQVYKFNGNEYVEFGDPIPKHASILAGNDDNYLLALIDDVKNFGMRLGFSPDGTSLAIVAESKNAGEEDYAFIFTQCGTFSDETVCDGIANASDQYIPAKGAYFRGTFDDGIAMDEYNRVLVKSSGDTKAKLFEFAYNCADENASPDFELSVVPWDTATVTCKCNDGFISSDSTQLTQVLVGSEYCIPIIISPLITTTSDSITVSVGSDNAGFVVGNIVEVTRQGLDDPELISHVDRYSFDEKVPAFTLNQLRPGYRYTIKVRGISGVDDTVDIVAVTSCSCDDTLVGKTGRPQNFTIYQDHGFVMFNFTDNSYCEEAFSFHRTDKVEEFLSDFAEDAVNFAADYYFSGEEACGTKISPSQQAGDDLSISELEVGKTYSYCVRAVAEHYMDPPFALSPEDRLLTSSLSTCDAHKILFEAKINGLITTEPNAGSLPIEDVLIEWELLGADNTTVLSCDGCSGQEITSEGGSFHIKIKADDEFLYNKNDNEIALRYKLSKSTFTTDDNGELKEIKHAFLCNEGREECNSEGGDVTYISHLNFVKSLHIYDDTSVPFSGRIIHDGTRSIDAPDGCPIVEAEVCLYHNTTTGIEEQLVCVESDRNGEYVAPIVIGAKVQSVKISYFDHSFDKDQTNSYDYKSGIRIAADGIYNNNDFVDMTKARIFIEVAGGECNHDLGFSEATVNIMGCDWKIELEQNSYKQEFGNLPAAILEVQITEIKDSKDGSRLNSIFASFQDPPIIRSIDIRETGVVSDQFEDEEEGEFVADSGTGKQNSIALSEIDVNGAQETEELVRFQYDGTLEMSVEFTQVGDSDILPDLKECYSDSLDDTTDAFHVMDYLSYAHVRVDLEFVLIDVPGKKLTCDKIGENITVSVSSNLGIDNDSSFADFYETLKEDQQAALGFCSENAKYGTGLCVFDVSMNSDGEDAGVDISETSDSPLVNKRNNQIVTSLATGRPNAFEPYTKNVFFSVQGLPYDVKHKAEFFIQGLYSNGKGNSFALPTHHPLLIIRDPPGGSSSTKFENVVTNIKAVSDNLLVRGHGNAKMSPFVGADFKGEFCTGGGFGAIAIYCQKITKVSAKPSVPIEAEMKTDFKNDKQEAAHTYSVTWSYQTNGGPTRAGPESDIFVVPNLNVAYEEVFILEWDFDSCRPKLEERYDYNEDKNITEVPTSIIVDFKSPENKPAFSFYSRYHLNLVKIPEIANSLKSMEDQLEEATSGDLICCKDKYGSCKGESADNLRKCGTTSADITETDPATILENDKKAIQDEIDILSGALYDWKQTLENDEKAQDAAIKEGISISSWFDDDELDQVVTDDDLDFNEDLSNIDYKTALVPETLIEKAELTGNGTKLFELANLTTSGEGKSELREVKRIQFVGDAGSLHLSLSKSAMKSYQKQNCEIFGGVPGIIGLSATTAIGLGLAGPLAIVPMVAAALVTNAAVGCNYEFDFKTGVGLAVEAEAPGLKVGFESGIGFAIHIEHTSSITESGKSETSISFSFGDPDDGDEFVVDIYHDPVYRSFVFDTISGISRCHQEDNTIAGEVPDLTLVSTPSSFIFPDEAIEFDVRLLNKGEHANSYFLIAQDMGEGGSALATRLENGFTLGYYGSMIKLDKEKPVNQKVRVYRGPDGYDFNPVNLVLKSKCEQDMDYLVKSVTVPLSNYIDPVTFEKRLRWLEPCPTVEWAGEIKRDQTFLLNTQSDDEDNISVVVFNPLGEEKKKFKDMLKLNGRLQNVYLRYRQEGTQTWNLAKNATLGDVDFAQDPINEDSFGYATASWNIGQLVDATYEIIVETECENVGGPDEFSFSRADVISGVIDRSRPEQYGNALPLREDVIVGEEITVVFTEELDCSLPLSFDVQMTIEGIDQPFTKLSNLLVHCEGRAIGFQVDLAFDDPALLLGKTFNVEIGAVGDGSFGRIKDVNGNEMDPLRGNIEFTRRFGDLDLSAASTAFNFKADNVVCTDMTLPSITSDTKSNLMVLMDIADTDSLSVESQCLDVNTATTTVHVKPPSMKSKSSKSQRALGSKAEGSFDIFRRLRQNLHDISPSDTRRRLLPSHGFDVHSVEIIPHDSDMELFRTPDNKREEEEVLYSVAKLNGGAGKVEDDTVLARKLEQLEVRYASEKASELSKLEELENKLRMEKEEEMEQLLLIEQRLRKLDALQKPSTANSMFVLQGFMLLVGCTASAVAMYFHMKRNHN</sequence>
<dbReference type="PROSITE" id="PS50231">
    <property type="entry name" value="RICIN_B_LECTIN"/>
    <property type="match status" value="1"/>
</dbReference>
<evidence type="ECO:0000256" key="3">
    <source>
        <dbReference type="SAM" id="Phobius"/>
    </source>
</evidence>
<feature type="compositionally biased region" description="Basic and acidic residues" evidence="2">
    <location>
        <begin position="151"/>
        <end position="162"/>
    </location>
</feature>
<feature type="compositionally biased region" description="Low complexity" evidence="2">
    <location>
        <begin position="741"/>
        <end position="753"/>
    </location>
</feature>
<dbReference type="SUPFAM" id="SSF50969">
    <property type="entry name" value="YVTN repeat-like/Quinoprotein amine dehydrogenase"/>
    <property type="match status" value="1"/>
</dbReference>
<feature type="region of interest" description="Disordered" evidence="2">
    <location>
        <begin position="1011"/>
        <end position="1175"/>
    </location>
</feature>
<feature type="compositionally biased region" description="Polar residues" evidence="2">
    <location>
        <begin position="163"/>
        <end position="205"/>
    </location>
</feature>
<dbReference type="PANTHER" id="PTHR24216:SF65">
    <property type="entry name" value="PAXILLIN-LIKE PROTEIN 1"/>
    <property type="match status" value="1"/>
</dbReference>
<accession>A0AAD3H197</accession>
<keyword evidence="3" id="KW-0472">Membrane</keyword>
<feature type="compositionally biased region" description="Polar residues" evidence="2">
    <location>
        <begin position="826"/>
        <end position="841"/>
    </location>
</feature>
<evidence type="ECO:0008006" key="6">
    <source>
        <dbReference type="Google" id="ProtNLM"/>
    </source>
</evidence>
<feature type="compositionally biased region" description="Polar residues" evidence="2">
    <location>
        <begin position="1138"/>
        <end position="1175"/>
    </location>
</feature>
<keyword evidence="3" id="KW-0812">Transmembrane</keyword>
<feature type="region of interest" description="Disordered" evidence="2">
    <location>
        <begin position="151"/>
        <end position="205"/>
    </location>
</feature>
<comment type="caution">
    <text evidence="4">The sequence shown here is derived from an EMBL/GenBank/DDBJ whole genome shotgun (WGS) entry which is preliminary data.</text>
</comment>
<organism evidence="4 5">
    <name type="scientific">Chaetoceros tenuissimus</name>
    <dbReference type="NCBI Taxonomy" id="426638"/>
    <lineage>
        <taxon>Eukaryota</taxon>
        <taxon>Sar</taxon>
        <taxon>Stramenopiles</taxon>
        <taxon>Ochrophyta</taxon>
        <taxon>Bacillariophyta</taxon>
        <taxon>Coscinodiscophyceae</taxon>
        <taxon>Chaetocerotophycidae</taxon>
        <taxon>Chaetocerotales</taxon>
        <taxon>Chaetocerotaceae</taxon>
        <taxon>Chaetoceros</taxon>
    </lineage>
</organism>
<feature type="coiled-coil region" evidence="1">
    <location>
        <begin position="3715"/>
        <end position="3756"/>
    </location>
</feature>
<feature type="compositionally biased region" description="Low complexity" evidence="2">
    <location>
        <begin position="1052"/>
        <end position="1137"/>
    </location>
</feature>
<dbReference type="PANTHER" id="PTHR24216">
    <property type="entry name" value="PAXILLIN-RELATED"/>
    <property type="match status" value="1"/>
</dbReference>
<reference evidence="4 5" key="1">
    <citation type="journal article" date="2021" name="Sci. Rep.">
        <title>The genome of the diatom Chaetoceros tenuissimus carries an ancient integrated fragment of an extant virus.</title>
        <authorList>
            <person name="Hongo Y."/>
            <person name="Kimura K."/>
            <person name="Takaki Y."/>
            <person name="Yoshida Y."/>
            <person name="Baba S."/>
            <person name="Kobayashi G."/>
            <person name="Nagasaki K."/>
            <person name="Hano T."/>
            <person name="Tomaru Y."/>
        </authorList>
    </citation>
    <scope>NUCLEOTIDE SEQUENCE [LARGE SCALE GENOMIC DNA]</scope>
    <source>
        <strain evidence="4 5">NIES-3715</strain>
    </source>
</reference>
<feature type="region of interest" description="Disordered" evidence="2">
    <location>
        <begin position="918"/>
        <end position="962"/>
    </location>
</feature>
<dbReference type="Proteomes" id="UP001054902">
    <property type="component" value="Unassembled WGS sequence"/>
</dbReference>
<feature type="region of interest" description="Disordered" evidence="2">
    <location>
        <begin position="741"/>
        <end position="765"/>
    </location>
</feature>
<keyword evidence="1" id="KW-0175">Coiled coil</keyword>
<dbReference type="InterPro" id="IPR011044">
    <property type="entry name" value="Quino_amine_DH_bsu"/>
</dbReference>
<feature type="transmembrane region" description="Helical" evidence="3">
    <location>
        <begin position="265"/>
        <end position="287"/>
    </location>
</feature>